<feature type="compositionally biased region" description="Basic and acidic residues" evidence="9">
    <location>
        <begin position="91"/>
        <end position="101"/>
    </location>
</feature>
<reference evidence="11 12" key="1">
    <citation type="journal article" date="2007" name="Int. J. Syst. Evol. Microbiol.">
        <title>Description of Pelomonas aquatica sp. nov. and Pelomonas puraquae sp. nov., isolated from industrial and haemodialysis water.</title>
        <authorList>
            <person name="Gomila M."/>
            <person name="Bowien B."/>
            <person name="Falsen E."/>
            <person name="Moore E.R."/>
            <person name="Lalucat J."/>
        </authorList>
    </citation>
    <scope>NUCLEOTIDE SEQUENCE [LARGE SCALE GENOMIC DNA]</scope>
    <source>
        <strain evidence="11 12">CCUG 52769</strain>
    </source>
</reference>
<dbReference type="AlphaFoldDB" id="A0A254N7A6"/>
<dbReference type="GO" id="GO:0009427">
    <property type="term" value="C:bacterial-type flagellum basal body, distal rod, L ring"/>
    <property type="evidence" value="ECO:0007669"/>
    <property type="project" value="InterPro"/>
</dbReference>
<gene>
    <name evidence="11" type="ORF">CDO81_14060</name>
</gene>
<accession>A0A254N7A6</accession>
<sequence>MTLPPSLPGRLALAACLMLAACASAPPSLVTLPVTAAAQPAPMFLEQPRNGAIYQAHMGTATLFSAERRPRALGDTLKVDIAETLRAAQKHSADTSRDSKLASKGPGGAKAGTALAKLINIDASASGSDSFRGAGNAETSSSFNAQLAVTVINVLPNGHLLVAGERSMGLNGGVSTLRFSGIVNPRDIGPGNVVASADVVNANLESVAQGDVSDAASRSWLQRVLARSLSIW</sequence>
<evidence type="ECO:0000313" key="12">
    <source>
        <dbReference type="Proteomes" id="UP000197446"/>
    </source>
</evidence>
<proteinExistence type="inferred from homology"/>
<evidence type="ECO:0000256" key="4">
    <source>
        <dbReference type="ARBA" id="ARBA00006929"/>
    </source>
</evidence>
<dbReference type="PRINTS" id="PR01008">
    <property type="entry name" value="FLGLRINGFLGH"/>
</dbReference>
<evidence type="ECO:0000313" key="11">
    <source>
        <dbReference type="EMBL" id="OWR03610.1"/>
    </source>
</evidence>
<organism evidence="11 12">
    <name type="scientific">Roseateles puraquae</name>
    <dbReference type="NCBI Taxonomy" id="431059"/>
    <lineage>
        <taxon>Bacteria</taxon>
        <taxon>Pseudomonadati</taxon>
        <taxon>Pseudomonadota</taxon>
        <taxon>Betaproteobacteria</taxon>
        <taxon>Burkholderiales</taxon>
        <taxon>Sphaerotilaceae</taxon>
        <taxon>Roseateles</taxon>
    </lineage>
</organism>
<keyword evidence="12" id="KW-1185">Reference proteome</keyword>
<feature type="signal peptide" evidence="10">
    <location>
        <begin position="1"/>
        <end position="25"/>
    </location>
</feature>
<evidence type="ECO:0000256" key="10">
    <source>
        <dbReference type="SAM" id="SignalP"/>
    </source>
</evidence>
<dbReference type="PANTHER" id="PTHR34933:SF1">
    <property type="entry name" value="FLAGELLAR L-RING PROTEIN"/>
    <property type="match status" value="1"/>
</dbReference>
<dbReference type="InterPro" id="IPR000527">
    <property type="entry name" value="Flag_Lring"/>
</dbReference>
<keyword evidence="8" id="KW-0998">Cell outer membrane</keyword>
<comment type="subcellular location">
    <subcellularLocation>
        <location evidence="2">Bacterial flagellum basal body</location>
    </subcellularLocation>
    <subcellularLocation>
        <location evidence="3">Cell outer membrane</location>
    </subcellularLocation>
</comment>
<keyword evidence="11" id="KW-0282">Flagellum</keyword>
<dbReference type="GO" id="GO:0071973">
    <property type="term" value="P:bacterial-type flagellum-dependent cell motility"/>
    <property type="evidence" value="ECO:0007669"/>
    <property type="project" value="InterPro"/>
</dbReference>
<dbReference type="EMBL" id="NISI01000005">
    <property type="protein sequence ID" value="OWR03610.1"/>
    <property type="molecule type" value="Genomic_DNA"/>
</dbReference>
<keyword evidence="6" id="KW-0472">Membrane</keyword>
<evidence type="ECO:0000256" key="5">
    <source>
        <dbReference type="ARBA" id="ARBA00022729"/>
    </source>
</evidence>
<evidence type="ECO:0000256" key="1">
    <source>
        <dbReference type="ARBA" id="ARBA00002591"/>
    </source>
</evidence>
<keyword evidence="7" id="KW-0975">Bacterial flagellum</keyword>
<dbReference type="RefSeq" id="WP_088483846.1">
    <property type="nucleotide sequence ID" value="NZ_NISI01000005.1"/>
</dbReference>
<evidence type="ECO:0000256" key="3">
    <source>
        <dbReference type="ARBA" id="ARBA00004442"/>
    </source>
</evidence>
<name>A0A254N7A6_9BURK</name>
<comment type="function">
    <text evidence="1">Assembles around the rod to form the L-ring and probably protects the motor/basal body from shearing forces during rotation.</text>
</comment>
<dbReference type="OrthoDB" id="9789463at2"/>
<dbReference type="GO" id="GO:0009279">
    <property type="term" value="C:cell outer membrane"/>
    <property type="evidence" value="ECO:0007669"/>
    <property type="project" value="UniProtKB-SubCell"/>
</dbReference>
<dbReference type="GO" id="GO:0003774">
    <property type="term" value="F:cytoskeletal motor activity"/>
    <property type="evidence" value="ECO:0007669"/>
    <property type="project" value="InterPro"/>
</dbReference>
<dbReference type="Proteomes" id="UP000197446">
    <property type="component" value="Unassembled WGS sequence"/>
</dbReference>
<comment type="similarity">
    <text evidence="4">Belongs to the FlgH family.</text>
</comment>
<feature type="region of interest" description="Disordered" evidence="9">
    <location>
        <begin position="88"/>
        <end position="109"/>
    </location>
</feature>
<protein>
    <submittedName>
        <fullName evidence="11">Flagellar biosynthesis protein FlgH</fullName>
    </submittedName>
</protein>
<evidence type="ECO:0000256" key="8">
    <source>
        <dbReference type="ARBA" id="ARBA00023237"/>
    </source>
</evidence>
<keyword evidence="11" id="KW-0966">Cell projection</keyword>
<evidence type="ECO:0000256" key="9">
    <source>
        <dbReference type="SAM" id="MobiDB-lite"/>
    </source>
</evidence>
<comment type="caution">
    <text evidence="11">The sequence shown here is derived from an EMBL/GenBank/DDBJ whole genome shotgun (WGS) entry which is preliminary data.</text>
</comment>
<keyword evidence="11" id="KW-0969">Cilium</keyword>
<evidence type="ECO:0000256" key="6">
    <source>
        <dbReference type="ARBA" id="ARBA00023136"/>
    </source>
</evidence>
<dbReference type="Pfam" id="PF02107">
    <property type="entry name" value="FlgH"/>
    <property type="match status" value="1"/>
</dbReference>
<evidence type="ECO:0000256" key="2">
    <source>
        <dbReference type="ARBA" id="ARBA00004117"/>
    </source>
</evidence>
<evidence type="ECO:0000256" key="7">
    <source>
        <dbReference type="ARBA" id="ARBA00023143"/>
    </source>
</evidence>
<keyword evidence="5 10" id="KW-0732">Signal</keyword>
<feature type="chain" id="PRO_5011993182" evidence="10">
    <location>
        <begin position="26"/>
        <end position="232"/>
    </location>
</feature>
<dbReference type="PANTHER" id="PTHR34933">
    <property type="entry name" value="FLAGELLAR L-RING PROTEIN"/>
    <property type="match status" value="1"/>
</dbReference>